<reference evidence="2" key="1">
    <citation type="journal article" date="2016" name="Nat. Biotechnol.">
        <title>Sequencing wild and cultivated cassava and related species reveals extensive interspecific hybridization and genetic diversity.</title>
        <authorList>
            <person name="Bredeson J.V."/>
            <person name="Lyons J.B."/>
            <person name="Prochnik S.E."/>
            <person name="Wu G.A."/>
            <person name="Ha C.M."/>
            <person name="Edsinger-Gonzales E."/>
            <person name="Grimwood J."/>
            <person name="Schmutz J."/>
            <person name="Rabbi I.Y."/>
            <person name="Egesi C."/>
            <person name="Nauluvula P."/>
            <person name="Lebot V."/>
            <person name="Ndunguru J."/>
            <person name="Mkamilo G."/>
            <person name="Bart R.S."/>
            <person name="Setter T.L."/>
            <person name="Gleadow R.M."/>
            <person name="Kulakow P."/>
            <person name="Ferguson M.E."/>
            <person name="Rounsley S."/>
            <person name="Rokhsar D.S."/>
        </authorList>
    </citation>
    <scope>NUCLEOTIDE SEQUENCE [LARGE SCALE GENOMIC DNA]</scope>
    <source>
        <strain evidence="2">cv. AM560-2</strain>
    </source>
</reference>
<gene>
    <name evidence="1" type="ORF">MANES_04G084851v8</name>
</gene>
<accession>A0ACB7HYS4</accession>
<protein>
    <submittedName>
        <fullName evidence="1">Uncharacterized protein</fullName>
    </submittedName>
</protein>
<evidence type="ECO:0000313" key="1">
    <source>
        <dbReference type="EMBL" id="KAG8655961.1"/>
    </source>
</evidence>
<sequence>MVFLVLLLVIFYPFNIASATTHYDAFYLTLRWPPSFCKLYSCNTPYIEDRFTLHGLWPITLNGKSPNYKKCKKIPFNANQLIHSEIIDDLNNLWPVLETTKTNIKFWKHEWERHGVCTTWEQFRYFQTSVERVKHTHTLEMLKGSDIIPNNSVYKIVDIMQALSGLSRPIIECKKIKKDAHPMLYQVYFCLTQNGEQFQDCPPMAPHGQLGYGCDTAEVVIFPSTEEEVILPSTAISSQFSWKLYLITCTIFNVIIYF</sequence>
<organism evidence="1 2">
    <name type="scientific">Manihot esculenta</name>
    <name type="common">Cassava</name>
    <name type="synonym">Jatropha manihot</name>
    <dbReference type="NCBI Taxonomy" id="3983"/>
    <lineage>
        <taxon>Eukaryota</taxon>
        <taxon>Viridiplantae</taxon>
        <taxon>Streptophyta</taxon>
        <taxon>Embryophyta</taxon>
        <taxon>Tracheophyta</taxon>
        <taxon>Spermatophyta</taxon>
        <taxon>Magnoliopsida</taxon>
        <taxon>eudicotyledons</taxon>
        <taxon>Gunneridae</taxon>
        <taxon>Pentapetalae</taxon>
        <taxon>rosids</taxon>
        <taxon>fabids</taxon>
        <taxon>Malpighiales</taxon>
        <taxon>Euphorbiaceae</taxon>
        <taxon>Crotonoideae</taxon>
        <taxon>Manihoteae</taxon>
        <taxon>Manihot</taxon>
    </lineage>
</organism>
<proteinExistence type="predicted"/>
<dbReference type="Proteomes" id="UP000091857">
    <property type="component" value="Chromosome 4"/>
</dbReference>
<dbReference type="EMBL" id="CM004390">
    <property type="protein sequence ID" value="KAG8655961.1"/>
    <property type="molecule type" value="Genomic_DNA"/>
</dbReference>
<comment type="caution">
    <text evidence="1">The sequence shown here is derived from an EMBL/GenBank/DDBJ whole genome shotgun (WGS) entry which is preliminary data.</text>
</comment>
<keyword evidence="2" id="KW-1185">Reference proteome</keyword>
<evidence type="ECO:0000313" key="2">
    <source>
        <dbReference type="Proteomes" id="UP000091857"/>
    </source>
</evidence>
<name>A0ACB7HYS4_MANES</name>